<dbReference type="EMBL" id="CP053418">
    <property type="protein sequence ID" value="QJW83839.1"/>
    <property type="molecule type" value="Genomic_DNA"/>
</dbReference>
<proteinExistence type="predicted"/>
<accession>A0ABX6P2T9</accession>
<evidence type="ECO:0000256" key="1">
    <source>
        <dbReference type="SAM" id="MobiDB-lite"/>
    </source>
</evidence>
<feature type="compositionally biased region" description="Low complexity" evidence="1">
    <location>
        <begin position="94"/>
        <end position="109"/>
    </location>
</feature>
<keyword evidence="3" id="KW-1185">Reference proteome</keyword>
<protein>
    <submittedName>
        <fullName evidence="2">Uncharacterized protein</fullName>
    </submittedName>
</protein>
<dbReference type="InterPro" id="IPR058739">
    <property type="entry name" value="NicX"/>
</dbReference>
<organism evidence="2 3">
    <name type="scientific">Ramlibacter terrae</name>
    <dbReference type="NCBI Taxonomy" id="2732511"/>
    <lineage>
        <taxon>Bacteria</taxon>
        <taxon>Pseudomonadati</taxon>
        <taxon>Pseudomonadota</taxon>
        <taxon>Betaproteobacteria</taxon>
        <taxon>Burkholderiales</taxon>
        <taxon>Comamonadaceae</taxon>
        <taxon>Ramlibacter</taxon>
    </lineage>
</organism>
<reference evidence="2 3" key="1">
    <citation type="submission" date="2020-05" db="EMBL/GenBank/DDBJ databases">
        <title>Ramlibacter rhizophilus sp. nov., isolated from rhizosphere soil of national flower Mugunghwa from South Korea.</title>
        <authorList>
            <person name="Zheng-Fei Y."/>
            <person name="Huan T."/>
        </authorList>
    </citation>
    <scope>NUCLEOTIDE SEQUENCE [LARGE SCALE GENOMIC DNA]</scope>
    <source>
        <strain evidence="2 3">H242</strain>
    </source>
</reference>
<dbReference type="Pfam" id="PF26233">
    <property type="entry name" value="NicX"/>
    <property type="match status" value="1"/>
</dbReference>
<evidence type="ECO:0000313" key="3">
    <source>
        <dbReference type="Proteomes" id="UP000500826"/>
    </source>
</evidence>
<evidence type="ECO:0000313" key="2">
    <source>
        <dbReference type="EMBL" id="QJW83839.1"/>
    </source>
</evidence>
<dbReference type="SUPFAM" id="SSF144052">
    <property type="entry name" value="Thermophilic metalloprotease-like"/>
    <property type="match status" value="1"/>
</dbReference>
<sequence>MTCPNGTDLTASIVGRPGRSIAGMPLALHPGKGGGCAFPDGEAHVCPVEGTGEGRVVFDLTAHSVGALKEPIILTIKKGMVTDIEGGHQARRGAASSNKPTTPPATTARPKCRSA</sequence>
<dbReference type="Proteomes" id="UP000500826">
    <property type="component" value="Chromosome"/>
</dbReference>
<gene>
    <name evidence="2" type="ORF">HK414_06950</name>
</gene>
<feature type="region of interest" description="Disordered" evidence="1">
    <location>
        <begin position="85"/>
        <end position="115"/>
    </location>
</feature>
<name>A0ABX6P2T9_9BURK</name>